<proteinExistence type="predicted"/>
<organism evidence="1 2">
    <name type="scientific">Lysinibacillus halotolerans</name>
    <dbReference type="NCBI Taxonomy" id="1368476"/>
    <lineage>
        <taxon>Bacteria</taxon>
        <taxon>Bacillati</taxon>
        <taxon>Bacillota</taxon>
        <taxon>Bacilli</taxon>
        <taxon>Bacillales</taxon>
        <taxon>Bacillaceae</taxon>
        <taxon>Lysinibacillus</taxon>
    </lineage>
</organism>
<gene>
    <name evidence="1" type="ORF">EC501_18060</name>
</gene>
<keyword evidence="2" id="KW-1185">Reference proteome</keyword>
<dbReference type="AlphaFoldDB" id="A0A3M8GYS6"/>
<protein>
    <submittedName>
        <fullName evidence="1">Uncharacterized protein</fullName>
    </submittedName>
</protein>
<dbReference type="Proteomes" id="UP000279909">
    <property type="component" value="Unassembled WGS sequence"/>
</dbReference>
<reference evidence="1 2" key="1">
    <citation type="journal article" date="2014" name="Int. J. Syst. Evol. Microbiol.">
        <title>Lysinibacillus halotolerans sp. nov., isolated from saline-alkaline soil.</title>
        <authorList>
            <person name="Kong D."/>
            <person name="Wang Y."/>
            <person name="Zhao B."/>
            <person name="Li Y."/>
            <person name="Song J."/>
            <person name="Zhai Y."/>
            <person name="Zhang C."/>
            <person name="Wang H."/>
            <person name="Chen X."/>
            <person name="Zhao B."/>
            <person name="Ruan Z."/>
        </authorList>
    </citation>
    <scope>NUCLEOTIDE SEQUENCE [LARGE SCALE GENOMIC DNA]</scope>
    <source>
        <strain evidence="1 2">MCCC 1A12703</strain>
    </source>
</reference>
<dbReference type="EMBL" id="RHLQ01000088">
    <property type="protein sequence ID" value="RNC95403.1"/>
    <property type="molecule type" value="Genomic_DNA"/>
</dbReference>
<comment type="caution">
    <text evidence="1">The sequence shown here is derived from an EMBL/GenBank/DDBJ whole genome shotgun (WGS) entry which is preliminary data.</text>
</comment>
<name>A0A3M8GYS6_9BACI</name>
<evidence type="ECO:0000313" key="2">
    <source>
        <dbReference type="Proteomes" id="UP000279909"/>
    </source>
</evidence>
<evidence type="ECO:0000313" key="1">
    <source>
        <dbReference type="EMBL" id="RNC95403.1"/>
    </source>
</evidence>
<accession>A0A3M8GYS6</accession>
<sequence>MRKLFFGFLLVGGSFLFYDEADAAELSNSTEEQQVAQTESEVETIYFTEDQDILITDDVIIRRISDSPSVEMANLSLKSNYNNTGISLLGAGEWDLIGDEFVGSKSSIYPSHGGDYRVTIVQSKFGPYLYSLREHDPLLDTTVKNFKFSGAGFYEMIFPDISGYCDGDNGQAEFFIYKSTMQSTKDLITFWD</sequence>